<dbReference type="EMBL" id="JAYGIL010000008">
    <property type="protein sequence ID" value="MEA5402906.1"/>
    <property type="molecule type" value="Genomic_DNA"/>
</dbReference>
<protein>
    <submittedName>
        <fullName evidence="2">DUF6734 family protein</fullName>
    </submittedName>
</protein>
<evidence type="ECO:0000313" key="2">
    <source>
        <dbReference type="EMBL" id="MEA5402906.1"/>
    </source>
</evidence>
<accession>A0ABU5S379</accession>
<reference evidence="2 3" key="1">
    <citation type="submission" date="2023-12" db="EMBL/GenBank/DDBJ databases">
        <title>Novel species of the genus Arcicella isolated from rivers.</title>
        <authorList>
            <person name="Lu H."/>
        </authorList>
    </citation>
    <scope>NUCLEOTIDE SEQUENCE [LARGE SCALE GENOMIC DNA]</scope>
    <source>
        <strain evidence="2 3">DC2W</strain>
    </source>
</reference>
<proteinExistence type="predicted"/>
<dbReference type="RefSeq" id="WP_323327916.1">
    <property type="nucleotide sequence ID" value="NZ_JAYGIL010000008.1"/>
</dbReference>
<gene>
    <name evidence="2" type="ORF">VB776_08270</name>
</gene>
<dbReference type="InterPro" id="IPR046621">
    <property type="entry name" value="DUF6734"/>
</dbReference>
<dbReference type="Proteomes" id="UP001303899">
    <property type="component" value="Unassembled WGS sequence"/>
</dbReference>
<feature type="domain" description="DUF6734" evidence="1">
    <location>
        <begin position="1"/>
        <end position="288"/>
    </location>
</feature>
<evidence type="ECO:0000313" key="3">
    <source>
        <dbReference type="Proteomes" id="UP001303899"/>
    </source>
</evidence>
<sequence length="295" mass="34816">MKIIQSYWTKPFYTKELDSWEGRKMGGWRHRKYYYMSWALSCLLLDKYFGNTELITDAKGKNVLIDILELPYSSVKVELDCLNNYHEDLWALGKIYSYGIQKEPFLHFDSDVFIWKKFESSILDAPLVAQNIEIDFDYDKIILSEILENFEYIPEPISKTFPQQLISSNAGVIGGNDTVFFEEYSKLAFTFINKNIQQLPFVNIGLSNIIFEQYLFTCLSRKKKIDIAYRFHNIGNLYRKYLCDFQGVSYRTSYVHIIGSYKKEIDSENWLESRLLLEFPAYYYHILALIQSGDL</sequence>
<name>A0ABU5S379_9BACT</name>
<organism evidence="2 3">
    <name type="scientific">Arcicella gelida</name>
    <dbReference type="NCBI Taxonomy" id="2984195"/>
    <lineage>
        <taxon>Bacteria</taxon>
        <taxon>Pseudomonadati</taxon>
        <taxon>Bacteroidota</taxon>
        <taxon>Cytophagia</taxon>
        <taxon>Cytophagales</taxon>
        <taxon>Flectobacillaceae</taxon>
        <taxon>Arcicella</taxon>
    </lineage>
</organism>
<comment type="caution">
    <text evidence="2">The sequence shown here is derived from an EMBL/GenBank/DDBJ whole genome shotgun (WGS) entry which is preliminary data.</text>
</comment>
<keyword evidence="3" id="KW-1185">Reference proteome</keyword>
<dbReference type="Pfam" id="PF20508">
    <property type="entry name" value="DUF6734"/>
    <property type="match status" value="1"/>
</dbReference>
<evidence type="ECO:0000259" key="1">
    <source>
        <dbReference type="Pfam" id="PF20508"/>
    </source>
</evidence>